<feature type="chain" id="PRO_5040257832" evidence="1">
    <location>
        <begin position="20"/>
        <end position="62"/>
    </location>
</feature>
<dbReference type="EMBL" id="MU157858">
    <property type="protein sequence ID" value="KAF9527834.1"/>
    <property type="molecule type" value="Genomic_DNA"/>
</dbReference>
<feature type="signal peptide" evidence="1">
    <location>
        <begin position="1"/>
        <end position="19"/>
    </location>
</feature>
<gene>
    <name evidence="2" type="ORF">CPB83DRAFT_855696</name>
</gene>
<proteinExistence type="predicted"/>
<keyword evidence="3" id="KW-1185">Reference proteome</keyword>
<name>A0A9P6EF21_9AGAR</name>
<evidence type="ECO:0000313" key="3">
    <source>
        <dbReference type="Proteomes" id="UP000807306"/>
    </source>
</evidence>
<accession>A0A9P6EF21</accession>
<dbReference type="Proteomes" id="UP000807306">
    <property type="component" value="Unassembled WGS sequence"/>
</dbReference>
<organism evidence="2 3">
    <name type="scientific">Crepidotus variabilis</name>
    <dbReference type="NCBI Taxonomy" id="179855"/>
    <lineage>
        <taxon>Eukaryota</taxon>
        <taxon>Fungi</taxon>
        <taxon>Dikarya</taxon>
        <taxon>Basidiomycota</taxon>
        <taxon>Agaricomycotina</taxon>
        <taxon>Agaricomycetes</taxon>
        <taxon>Agaricomycetidae</taxon>
        <taxon>Agaricales</taxon>
        <taxon>Agaricineae</taxon>
        <taxon>Crepidotaceae</taxon>
        <taxon>Crepidotus</taxon>
    </lineage>
</organism>
<dbReference type="AlphaFoldDB" id="A0A9P6EF21"/>
<keyword evidence="1" id="KW-0732">Signal</keyword>
<protein>
    <submittedName>
        <fullName evidence="2">Uncharacterized protein</fullName>
    </submittedName>
</protein>
<evidence type="ECO:0000256" key="1">
    <source>
        <dbReference type="SAM" id="SignalP"/>
    </source>
</evidence>
<evidence type="ECO:0000313" key="2">
    <source>
        <dbReference type="EMBL" id="KAF9527834.1"/>
    </source>
</evidence>
<comment type="caution">
    <text evidence="2">The sequence shown here is derived from an EMBL/GenBank/DDBJ whole genome shotgun (WGS) entry which is preliminary data.</text>
</comment>
<reference evidence="2" key="1">
    <citation type="submission" date="2020-11" db="EMBL/GenBank/DDBJ databases">
        <authorList>
            <consortium name="DOE Joint Genome Institute"/>
            <person name="Ahrendt S."/>
            <person name="Riley R."/>
            <person name="Andreopoulos W."/>
            <person name="Labutti K."/>
            <person name="Pangilinan J."/>
            <person name="Ruiz-Duenas F.J."/>
            <person name="Barrasa J.M."/>
            <person name="Sanchez-Garcia M."/>
            <person name="Camarero S."/>
            <person name="Miyauchi S."/>
            <person name="Serrano A."/>
            <person name="Linde D."/>
            <person name="Babiker R."/>
            <person name="Drula E."/>
            <person name="Ayuso-Fernandez I."/>
            <person name="Pacheco R."/>
            <person name="Padilla G."/>
            <person name="Ferreira P."/>
            <person name="Barriuso J."/>
            <person name="Kellner H."/>
            <person name="Castanera R."/>
            <person name="Alfaro M."/>
            <person name="Ramirez L."/>
            <person name="Pisabarro A.G."/>
            <person name="Kuo A."/>
            <person name="Tritt A."/>
            <person name="Lipzen A."/>
            <person name="He G."/>
            <person name="Yan M."/>
            <person name="Ng V."/>
            <person name="Cullen D."/>
            <person name="Martin F."/>
            <person name="Rosso M.-N."/>
            <person name="Henrissat B."/>
            <person name="Hibbett D."/>
            <person name="Martinez A.T."/>
            <person name="Grigoriev I.V."/>
        </authorList>
    </citation>
    <scope>NUCLEOTIDE SEQUENCE</scope>
    <source>
        <strain evidence="2">CBS 506.95</strain>
    </source>
</reference>
<sequence>MSFGLKLVLVAVFLAQICAGLPAENTAPSDPNAVNRPAGATWYAMVGNPAPDSSESGAGAAA</sequence>